<evidence type="ECO:0000256" key="1">
    <source>
        <dbReference type="SAM" id="MobiDB-lite"/>
    </source>
</evidence>
<name>A0A7C3PTI2_9CYAN</name>
<dbReference type="AlphaFoldDB" id="A0A7C3PTI2"/>
<accession>A0A7C3PTI2</accession>
<feature type="region of interest" description="Disordered" evidence="1">
    <location>
        <begin position="73"/>
        <end position="112"/>
    </location>
</feature>
<evidence type="ECO:0000313" key="3">
    <source>
        <dbReference type="EMBL" id="HFN00822.1"/>
    </source>
</evidence>
<keyword evidence="2" id="KW-1133">Transmembrane helix</keyword>
<sequence length="230" mass="25542">MKEPFSEQPQPTNKIQENRSSHQGQESSENLGLDNSKKDFWVELLGASVLVVGMIAYAIYRFWTEPPLPPIGSQPIQPVSPNPLASLPASPQKSPTRSTNSKPDRSQQIYQRAPSSGVYYAESAVYANSRREVLSRNGRFCIRLVDGPKTQTSGYQQEVVSSLSLKTNGIFIDATNDQLKLDNSSTEMRDRVGLWQLLEAKVSPTPEMEECLTKTGKYVKQMQGEFVGGV</sequence>
<feature type="transmembrane region" description="Helical" evidence="2">
    <location>
        <begin position="40"/>
        <end position="60"/>
    </location>
</feature>
<reference evidence="3" key="1">
    <citation type="journal article" date="2020" name="mSystems">
        <title>Genome- and Community-Level Interaction Insights into Carbon Utilization and Element Cycling Functions of Hydrothermarchaeota in Hydrothermal Sediment.</title>
        <authorList>
            <person name="Zhou Z."/>
            <person name="Liu Y."/>
            <person name="Xu W."/>
            <person name="Pan J."/>
            <person name="Luo Z.H."/>
            <person name="Li M."/>
        </authorList>
    </citation>
    <scope>NUCLEOTIDE SEQUENCE [LARGE SCALE GENOMIC DNA]</scope>
    <source>
        <strain evidence="3">SpSt-418</strain>
    </source>
</reference>
<feature type="compositionally biased region" description="Low complexity" evidence="1">
    <location>
        <begin position="82"/>
        <end position="91"/>
    </location>
</feature>
<organism evidence="3">
    <name type="scientific">Oscillatoriales cyanobacterium SpSt-418</name>
    <dbReference type="NCBI Taxonomy" id="2282169"/>
    <lineage>
        <taxon>Bacteria</taxon>
        <taxon>Bacillati</taxon>
        <taxon>Cyanobacteriota</taxon>
        <taxon>Cyanophyceae</taxon>
        <taxon>Oscillatoriophycideae</taxon>
        <taxon>Oscillatoriales</taxon>
    </lineage>
</organism>
<dbReference type="EMBL" id="DSRU01000344">
    <property type="protein sequence ID" value="HFN00822.1"/>
    <property type="molecule type" value="Genomic_DNA"/>
</dbReference>
<comment type="caution">
    <text evidence="3">The sequence shown here is derived from an EMBL/GenBank/DDBJ whole genome shotgun (WGS) entry which is preliminary data.</text>
</comment>
<keyword evidence="2" id="KW-0812">Transmembrane</keyword>
<feature type="compositionally biased region" description="Polar residues" evidence="1">
    <location>
        <begin position="92"/>
        <end position="112"/>
    </location>
</feature>
<evidence type="ECO:0000256" key="2">
    <source>
        <dbReference type="SAM" id="Phobius"/>
    </source>
</evidence>
<feature type="compositionally biased region" description="Polar residues" evidence="1">
    <location>
        <begin position="21"/>
        <end position="30"/>
    </location>
</feature>
<keyword evidence="2" id="KW-0472">Membrane</keyword>
<gene>
    <name evidence="3" type="ORF">ENR64_24320</name>
</gene>
<protein>
    <submittedName>
        <fullName evidence="3">Uncharacterized protein</fullName>
    </submittedName>
</protein>
<proteinExistence type="predicted"/>
<feature type="region of interest" description="Disordered" evidence="1">
    <location>
        <begin position="1"/>
        <end position="33"/>
    </location>
</feature>